<dbReference type="PANTHER" id="PTHR10903:SF188">
    <property type="entry name" value="GTPASE IMAP FAMILY MEMBER 2-LIKE-RELATED"/>
    <property type="match status" value="1"/>
</dbReference>
<dbReference type="SUPFAM" id="SSF52540">
    <property type="entry name" value="P-loop containing nucleoside triphosphate hydrolases"/>
    <property type="match status" value="1"/>
</dbReference>
<name>A0A669E7D5_ORENI</name>
<dbReference type="PROSITE" id="PS51720">
    <property type="entry name" value="G_AIG1"/>
    <property type="match status" value="1"/>
</dbReference>
<dbReference type="AlphaFoldDB" id="A0A669E7D5"/>
<dbReference type="InterPro" id="IPR045058">
    <property type="entry name" value="GIMA/IAN/Toc"/>
</dbReference>
<dbReference type="GeneTree" id="ENSGT01140000282522"/>
<gene>
    <name evidence="5" type="primary">LOC100710470</name>
</gene>
<dbReference type="Pfam" id="PF04548">
    <property type="entry name" value="AIG1"/>
    <property type="match status" value="1"/>
</dbReference>
<comment type="similarity">
    <text evidence="1">Belongs to the TRAFAC class TrmE-Era-EngA-EngB-Septin-like GTPase superfamily. AIG1/Toc34/Toc159-like paraseptin GTPase family. IAN subfamily.</text>
</comment>
<reference evidence="5" key="2">
    <citation type="submission" date="2025-08" db="UniProtKB">
        <authorList>
            <consortium name="Ensembl"/>
        </authorList>
    </citation>
    <scope>IDENTIFICATION</scope>
</reference>
<dbReference type="GeneID" id="100710470"/>
<dbReference type="Ensembl" id="ENSONIT00000050805.1">
    <property type="protein sequence ID" value="ENSONIP00000067499.1"/>
    <property type="gene ID" value="ENSONIG00000031720.1"/>
</dbReference>
<dbReference type="InParanoid" id="A0A669E7D5"/>
<proteinExistence type="inferred from homology"/>
<dbReference type="Proteomes" id="UP000005207">
    <property type="component" value="Linkage group LG7"/>
</dbReference>
<protein>
    <submittedName>
        <fullName evidence="5">GTPase IMAP family member 8-like</fullName>
    </submittedName>
</protein>
<dbReference type="PANTHER" id="PTHR10903">
    <property type="entry name" value="GTPASE, IMAP FAMILY MEMBER-RELATED"/>
    <property type="match status" value="1"/>
</dbReference>
<evidence type="ECO:0000259" key="4">
    <source>
        <dbReference type="PROSITE" id="PS51720"/>
    </source>
</evidence>
<evidence type="ECO:0000256" key="2">
    <source>
        <dbReference type="ARBA" id="ARBA00022741"/>
    </source>
</evidence>
<keyword evidence="3" id="KW-0342">GTP-binding</keyword>
<dbReference type="OrthoDB" id="8402167at2759"/>
<reference evidence="6" key="1">
    <citation type="submission" date="2012-01" db="EMBL/GenBank/DDBJ databases">
        <title>The Genome Sequence of Oreochromis niloticus (Nile Tilapia).</title>
        <authorList>
            <consortium name="Broad Institute Genome Assembly Team"/>
            <consortium name="Broad Institute Sequencing Platform"/>
            <person name="Di Palma F."/>
            <person name="Johnson J."/>
            <person name="Lander E.S."/>
            <person name="Lindblad-Toh K."/>
        </authorList>
    </citation>
    <scope>NUCLEOTIDE SEQUENCE [LARGE SCALE GENOMIC DNA]</scope>
</reference>
<dbReference type="RefSeq" id="XP_019216877.1">
    <property type="nucleotide sequence ID" value="XM_019361332.2"/>
</dbReference>
<accession>A0A669E7D5</accession>
<dbReference type="GO" id="GO:0005525">
    <property type="term" value="F:GTP binding"/>
    <property type="evidence" value="ECO:0007669"/>
    <property type="project" value="UniProtKB-KW"/>
</dbReference>
<reference evidence="5" key="3">
    <citation type="submission" date="2025-09" db="UniProtKB">
        <authorList>
            <consortium name="Ensembl"/>
        </authorList>
    </citation>
    <scope>IDENTIFICATION</scope>
</reference>
<organism evidence="5 6">
    <name type="scientific">Oreochromis niloticus</name>
    <name type="common">Nile tilapia</name>
    <name type="synonym">Tilapia nilotica</name>
    <dbReference type="NCBI Taxonomy" id="8128"/>
    <lineage>
        <taxon>Eukaryota</taxon>
        <taxon>Metazoa</taxon>
        <taxon>Chordata</taxon>
        <taxon>Craniata</taxon>
        <taxon>Vertebrata</taxon>
        <taxon>Euteleostomi</taxon>
        <taxon>Actinopterygii</taxon>
        <taxon>Neopterygii</taxon>
        <taxon>Teleostei</taxon>
        <taxon>Neoteleostei</taxon>
        <taxon>Acanthomorphata</taxon>
        <taxon>Ovalentaria</taxon>
        <taxon>Cichlomorphae</taxon>
        <taxon>Cichliformes</taxon>
        <taxon>Cichlidae</taxon>
        <taxon>African cichlids</taxon>
        <taxon>Pseudocrenilabrinae</taxon>
        <taxon>Oreochromini</taxon>
        <taxon>Oreochromis</taxon>
    </lineage>
</organism>
<evidence type="ECO:0000256" key="3">
    <source>
        <dbReference type="ARBA" id="ARBA00023134"/>
    </source>
</evidence>
<evidence type="ECO:0000256" key="1">
    <source>
        <dbReference type="ARBA" id="ARBA00008535"/>
    </source>
</evidence>
<dbReference type="Gene3D" id="3.40.50.300">
    <property type="entry name" value="P-loop containing nucleotide triphosphate hydrolases"/>
    <property type="match status" value="2"/>
</dbReference>
<evidence type="ECO:0000313" key="5">
    <source>
        <dbReference type="Ensembl" id="ENSONIP00000067499.1"/>
    </source>
</evidence>
<dbReference type="InterPro" id="IPR006703">
    <property type="entry name" value="G_AIG1"/>
</dbReference>
<dbReference type="InterPro" id="IPR027417">
    <property type="entry name" value="P-loop_NTPase"/>
</dbReference>
<keyword evidence="2" id="KW-0547">Nucleotide-binding</keyword>
<sequence length="406" mass="46226">MSSAGSPNHPAKTTIILFGKKEGLKKKIESEIFKNQRTVSKTCNDIFVSESESFKIINTPDFLDDKYLDPDQKIIDLMALSDSSPDLLMLAIDSEDTGQVEKVDAQIDKLEHIFRGTVIKHLVIIVDNGKNKNKLNLNHDKLFYIQEDVNKNLPDQCQEWLTDQPLQFKTENYIQYAVKQRKQYFESTSDYNYYFRNECSPDHHGARGTETTIVLLGKSGTGKSASGNTILAAGNSQLDSTFESRPSSTPVTNKCEEKRAQIFGTQIRVVDTPDFLNNEEDVDNAQIEECKRYCQEEQCVVLLVIQLGRFTEGENEILHNLEKHLQRKIREKTILLFTHGEDFNGDLKEFIGERSHLKYIVGACGNRCHVFKNTVKDSKQVFSLFMSISKIVPNFTPKQHSPCSLL</sequence>
<evidence type="ECO:0000313" key="6">
    <source>
        <dbReference type="Proteomes" id="UP000005207"/>
    </source>
</evidence>
<feature type="domain" description="AIG1-type G" evidence="4">
    <location>
        <begin position="208"/>
        <end position="406"/>
    </location>
</feature>
<keyword evidence="6" id="KW-1185">Reference proteome</keyword>